<name>A0A0D7A548_9AGAR</name>
<evidence type="ECO:0000313" key="4">
    <source>
        <dbReference type="Proteomes" id="UP000054144"/>
    </source>
</evidence>
<dbReference type="EMBL" id="KN882048">
    <property type="protein sequence ID" value="KIY45509.1"/>
    <property type="molecule type" value="Genomic_DNA"/>
</dbReference>
<keyword evidence="4" id="KW-1185">Reference proteome</keyword>
<evidence type="ECO:0000256" key="1">
    <source>
        <dbReference type="ARBA" id="ARBA00022679"/>
    </source>
</evidence>
<dbReference type="OrthoDB" id="3647at2759"/>
<sequence length="197" mass="21386">RVSRLSKAFLKAYPFDSETTVVMDFACGTGLVSRALCSYARNVVGVDISPNMVDEYNRRVMDQGIPSDEMHAVLAHIDSPTPEGLENIQFDVIVCAASYHHFPSIEETTVSLARFLKTGGVLMVADLLRSPNAHEIFDHGDARSEADLVAHPGGFEEGTIRSAFEMAGLKSIHFGNAATAKKNGHEVKFFIATGVKS</sequence>
<dbReference type="InterPro" id="IPR013216">
    <property type="entry name" value="Methyltransf_11"/>
</dbReference>
<dbReference type="Proteomes" id="UP000054144">
    <property type="component" value="Unassembled WGS sequence"/>
</dbReference>
<protein>
    <submittedName>
        <fullName evidence="3">S-adenosyl-L-methionine-dependent methyltransferase</fullName>
    </submittedName>
</protein>
<dbReference type="PANTHER" id="PTHR43861">
    <property type="entry name" value="TRANS-ACONITATE 2-METHYLTRANSFERASE-RELATED"/>
    <property type="match status" value="1"/>
</dbReference>
<gene>
    <name evidence="3" type="ORF">FISHEDRAFT_49394</name>
</gene>
<evidence type="ECO:0000259" key="2">
    <source>
        <dbReference type="Pfam" id="PF08241"/>
    </source>
</evidence>
<dbReference type="CDD" id="cd02440">
    <property type="entry name" value="AdoMet_MTases"/>
    <property type="match status" value="1"/>
</dbReference>
<dbReference type="Gene3D" id="3.40.50.150">
    <property type="entry name" value="Vaccinia Virus protein VP39"/>
    <property type="match status" value="1"/>
</dbReference>
<dbReference type="InterPro" id="IPR029063">
    <property type="entry name" value="SAM-dependent_MTases_sf"/>
</dbReference>
<dbReference type="GO" id="GO:0032259">
    <property type="term" value="P:methylation"/>
    <property type="evidence" value="ECO:0007669"/>
    <property type="project" value="UniProtKB-KW"/>
</dbReference>
<feature type="non-terminal residue" evidence="3">
    <location>
        <position position="1"/>
    </location>
</feature>
<dbReference type="PANTHER" id="PTHR43861:SF3">
    <property type="entry name" value="PUTATIVE (AFU_ORTHOLOGUE AFUA_2G14390)-RELATED"/>
    <property type="match status" value="1"/>
</dbReference>
<reference evidence="3 4" key="1">
    <citation type="journal article" date="2015" name="Fungal Genet. Biol.">
        <title>Evolution of novel wood decay mechanisms in Agaricales revealed by the genome sequences of Fistulina hepatica and Cylindrobasidium torrendii.</title>
        <authorList>
            <person name="Floudas D."/>
            <person name="Held B.W."/>
            <person name="Riley R."/>
            <person name="Nagy L.G."/>
            <person name="Koehler G."/>
            <person name="Ransdell A.S."/>
            <person name="Younus H."/>
            <person name="Chow J."/>
            <person name="Chiniquy J."/>
            <person name="Lipzen A."/>
            <person name="Tritt A."/>
            <person name="Sun H."/>
            <person name="Haridas S."/>
            <person name="LaButti K."/>
            <person name="Ohm R.A."/>
            <person name="Kues U."/>
            <person name="Blanchette R.A."/>
            <person name="Grigoriev I.V."/>
            <person name="Minto R.E."/>
            <person name="Hibbett D.S."/>
        </authorList>
    </citation>
    <scope>NUCLEOTIDE SEQUENCE [LARGE SCALE GENOMIC DNA]</scope>
    <source>
        <strain evidence="3 4">ATCC 64428</strain>
    </source>
</reference>
<keyword evidence="3" id="KW-0489">Methyltransferase</keyword>
<dbReference type="SUPFAM" id="SSF53335">
    <property type="entry name" value="S-adenosyl-L-methionine-dependent methyltransferases"/>
    <property type="match status" value="1"/>
</dbReference>
<keyword evidence="1 3" id="KW-0808">Transferase</keyword>
<feature type="domain" description="Methyltransferase type 11" evidence="2">
    <location>
        <begin position="24"/>
        <end position="123"/>
    </location>
</feature>
<organism evidence="3 4">
    <name type="scientific">Fistulina hepatica ATCC 64428</name>
    <dbReference type="NCBI Taxonomy" id="1128425"/>
    <lineage>
        <taxon>Eukaryota</taxon>
        <taxon>Fungi</taxon>
        <taxon>Dikarya</taxon>
        <taxon>Basidiomycota</taxon>
        <taxon>Agaricomycotina</taxon>
        <taxon>Agaricomycetes</taxon>
        <taxon>Agaricomycetidae</taxon>
        <taxon>Agaricales</taxon>
        <taxon>Fistulinaceae</taxon>
        <taxon>Fistulina</taxon>
    </lineage>
</organism>
<dbReference type="Pfam" id="PF08241">
    <property type="entry name" value="Methyltransf_11"/>
    <property type="match status" value="1"/>
</dbReference>
<dbReference type="GO" id="GO:0008757">
    <property type="term" value="F:S-adenosylmethionine-dependent methyltransferase activity"/>
    <property type="evidence" value="ECO:0007669"/>
    <property type="project" value="InterPro"/>
</dbReference>
<accession>A0A0D7A548</accession>
<proteinExistence type="predicted"/>
<evidence type="ECO:0000313" key="3">
    <source>
        <dbReference type="EMBL" id="KIY45509.1"/>
    </source>
</evidence>
<dbReference type="AlphaFoldDB" id="A0A0D7A548"/>